<evidence type="ECO:0000256" key="1">
    <source>
        <dbReference type="ARBA" id="ARBA00010617"/>
    </source>
</evidence>
<dbReference type="EMBL" id="JACMSC010000003">
    <property type="protein sequence ID" value="KAG6528127.1"/>
    <property type="molecule type" value="Genomic_DNA"/>
</dbReference>
<evidence type="ECO:0000313" key="6">
    <source>
        <dbReference type="EMBL" id="KAG6528127.1"/>
    </source>
</evidence>
<proteinExistence type="inferred from homology"/>
<keyword evidence="4 5" id="KW-0408">Iron</keyword>
<accession>A0A8J5HZH0</accession>
<dbReference type="SUPFAM" id="SSF48264">
    <property type="entry name" value="Cytochrome P450"/>
    <property type="match status" value="1"/>
</dbReference>
<dbReference type="PRINTS" id="PR00463">
    <property type="entry name" value="EP450I"/>
</dbReference>
<dbReference type="Pfam" id="PF00067">
    <property type="entry name" value="p450"/>
    <property type="match status" value="1"/>
</dbReference>
<dbReference type="CDD" id="cd11064">
    <property type="entry name" value="CYP86A"/>
    <property type="match status" value="1"/>
</dbReference>
<dbReference type="GO" id="GO:0004497">
    <property type="term" value="F:monooxygenase activity"/>
    <property type="evidence" value="ECO:0007669"/>
    <property type="project" value="InterPro"/>
</dbReference>
<keyword evidence="3" id="KW-0560">Oxidoreductase</keyword>
<dbReference type="GO" id="GO:0016705">
    <property type="term" value="F:oxidoreductase activity, acting on paired donors, with incorporation or reduction of molecular oxygen"/>
    <property type="evidence" value="ECO:0007669"/>
    <property type="project" value="InterPro"/>
</dbReference>
<dbReference type="Proteomes" id="UP000734854">
    <property type="component" value="Unassembled WGS sequence"/>
</dbReference>
<keyword evidence="7" id="KW-1185">Reference proteome</keyword>
<gene>
    <name evidence="6" type="ORF">ZIOFF_010276</name>
</gene>
<comment type="similarity">
    <text evidence="1">Belongs to the cytochrome P450 family.</text>
</comment>
<comment type="caution">
    <text evidence="6">The sequence shown here is derived from an EMBL/GenBank/DDBJ whole genome shotgun (WGS) entry which is preliminary data.</text>
</comment>
<evidence type="ECO:0008006" key="8">
    <source>
        <dbReference type="Google" id="ProtNLM"/>
    </source>
</evidence>
<dbReference type="Gene3D" id="1.10.630.10">
    <property type="entry name" value="Cytochrome P450"/>
    <property type="match status" value="1"/>
</dbReference>
<evidence type="ECO:0000313" key="7">
    <source>
        <dbReference type="Proteomes" id="UP000734854"/>
    </source>
</evidence>
<dbReference type="PANTHER" id="PTHR24296">
    <property type="entry name" value="CYTOCHROME P450"/>
    <property type="match status" value="1"/>
</dbReference>
<keyword evidence="5" id="KW-0349">Heme</keyword>
<reference evidence="6 7" key="1">
    <citation type="submission" date="2020-08" db="EMBL/GenBank/DDBJ databases">
        <title>Plant Genome Project.</title>
        <authorList>
            <person name="Zhang R.-G."/>
        </authorList>
    </citation>
    <scope>NUCLEOTIDE SEQUENCE [LARGE SCALE GENOMIC DNA]</scope>
    <source>
        <tissue evidence="6">Rhizome</tissue>
    </source>
</reference>
<organism evidence="6 7">
    <name type="scientific">Zingiber officinale</name>
    <name type="common">Ginger</name>
    <name type="synonym">Amomum zingiber</name>
    <dbReference type="NCBI Taxonomy" id="94328"/>
    <lineage>
        <taxon>Eukaryota</taxon>
        <taxon>Viridiplantae</taxon>
        <taxon>Streptophyta</taxon>
        <taxon>Embryophyta</taxon>
        <taxon>Tracheophyta</taxon>
        <taxon>Spermatophyta</taxon>
        <taxon>Magnoliopsida</taxon>
        <taxon>Liliopsida</taxon>
        <taxon>Zingiberales</taxon>
        <taxon>Zingiberaceae</taxon>
        <taxon>Zingiber</taxon>
    </lineage>
</organism>
<keyword evidence="2 5" id="KW-0479">Metal-binding</keyword>
<comment type="cofactor">
    <cofactor evidence="5">
        <name>heme</name>
        <dbReference type="ChEBI" id="CHEBI:30413"/>
    </cofactor>
</comment>
<dbReference type="GO" id="GO:0005506">
    <property type="term" value="F:iron ion binding"/>
    <property type="evidence" value="ECO:0007669"/>
    <property type="project" value="InterPro"/>
</dbReference>
<evidence type="ECO:0000256" key="3">
    <source>
        <dbReference type="ARBA" id="ARBA00023002"/>
    </source>
</evidence>
<feature type="binding site" description="axial binding residue" evidence="5">
    <location>
        <position position="496"/>
    </location>
    <ligand>
        <name>heme</name>
        <dbReference type="ChEBI" id="CHEBI:30413"/>
    </ligand>
    <ligandPart>
        <name>Fe</name>
        <dbReference type="ChEBI" id="CHEBI:18248"/>
    </ligandPart>
</feature>
<evidence type="ECO:0000256" key="5">
    <source>
        <dbReference type="PIRSR" id="PIRSR602401-1"/>
    </source>
</evidence>
<protein>
    <recommendedName>
        <fullName evidence="8">Cytochrome P450 704C1</fullName>
    </recommendedName>
</protein>
<evidence type="ECO:0000256" key="4">
    <source>
        <dbReference type="ARBA" id="ARBA00023004"/>
    </source>
</evidence>
<dbReference type="InterPro" id="IPR002401">
    <property type="entry name" value="Cyt_P450_E_grp-I"/>
</dbReference>
<evidence type="ECO:0000256" key="2">
    <source>
        <dbReference type="ARBA" id="ARBA00022723"/>
    </source>
</evidence>
<dbReference type="InterPro" id="IPR036396">
    <property type="entry name" value="Cyt_P450_sf"/>
</dbReference>
<dbReference type="AlphaFoldDB" id="A0A8J5HZH0"/>
<dbReference type="PRINTS" id="PR00385">
    <property type="entry name" value="P450"/>
</dbReference>
<name>A0A8J5HZH0_ZINOF</name>
<dbReference type="InterPro" id="IPR001128">
    <property type="entry name" value="Cyt_P450"/>
</dbReference>
<dbReference type="GO" id="GO:0020037">
    <property type="term" value="F:heme binding"/>
    <property type="evidence" value="ECO:0007669"/>
    <property type="project" value="InterPro"/>
</dbReference>
<sequence>MNTIEDLSRKKHPSYSLCLSFLFFPSDHKHHLASSPGASMDLFTATATLGLLFSAVCAFALLFRSRSSSSDNEKKKKQYAPAVGTILHQIVNFPRIYDYHTELSRKHKTFRFLSPFCQYIYTTDPIVVEYFLKTNFQNYGKGWMNYENLNDMFGDGIFVVDGDKWRHQRKLASYGFSTKSLRDFSSAIFRKNASKLAHVVSSYAKSNEKFDVQHLLMKSTMDSIFRIGFGVELNCLDDSGQSQGGNEFAKSFDAANELLILRYINPLWKAMRYLNIGSEAKLRDKIKLVNEFVYRLISIRIEQTSETGNEQNEDILSRFLNERKKDPQSISLEYLRDIILNFVLAGKDSTAGTLAWFFYLICKNPRVQEKIRKEVIEVTEAAEPAAAVDEFAETISEDSLNKMQYLHAALTETLRLFPPGPMDSKVCFSDDTLPGGYTVRKDDVVFYQPYPMGRMEYLWGADAEAFRPERWLNDDGIFQPESPYKFTAFQAGPRLCLGKEFAYRQMKIFAAVLLRFFQFKLGNEGEVARCKASTTLLIDGGLFLEVIHR</sequence>